<dbReference type="InterPro" id="IPR027417">
    <property type="entry name" value="P-loop_NTPase"/>
</dbReference>
<feature type="coiled-coil region" evidence="1">
    <location>
        <begin position="305"/>
        <end position="332"/>
    </location>
</feature>
<reference evidence="3" key="1">
    <citation type="submission" date="2022-11" db="EMBL/GenBank/DDBJ databases">
        <title>Centuries of genome instability and evolution in soft-shell clam transmissible cancer (bioRxiv).</title>
        <authorList>
            <person name="Hart S.F.M."/>
            <person name="Yonemitsu M.A."/>
            <person name="Giersch R.M."/>
            <person name="Beal B.F."/>
            <person name="Arriagada G."/>
            <person name="Davis B.W."/>
            <person name="Ostrander E.A."/>
            <person name="Goff S.P."/>
            <person name="Metzger M.J."/>
        </authorList>
    </citation>
    <scope>NUCLEOTIDE SEQUENCE</scope>
    <source>
        <strain evidence="3">MELC-2E11</strain>
        <tissue evidence="3">Siphon/mantle</tissue>
    </source>
</reference>
<feature type="domain" description="AAA+ ATPase" evidence="2">
    <location>
        <begin position="1435"/>
        <end position="1583"/>
    </location>
</feature>
<protein>
    <submittedName>
        <fullName evidence="3">RN213-like protein</fullName>
    </submittedName>
</protein>
<evidence type="ECO:0000313" key="4">
    <source>
        <dbReference type="Proteomes" id="UP001164746"/>
    </source>
</evidence>
<evidence type="ECO:0000313" key="3">
    <source>
        <dbReference type="EMBL" id="WAR08837.1"/>
    </source>
</evidence>
<dbReference type="Proteomes" id="UP001164746">
    <property type="component" value="Chromosome 6"/>
</dbReference>
<dbReference type="SUPFAM" id="SSF52540">
    <property type="entry name" value="P-loop containing nucleoside triphosphate hydrolases"/>
    <property type="match status" value="1"/>
</dbReference>
<accession>A0ABY7EIS7</accession>
<gene>
    <name evidence="3" type="ORF">MAR_018795</name>
</gene>
<name>A0ABY7EIS7_MYAAR</name>
<dbReference type="Gene3D" id="3.40.50.300">
    <property type="entry name" value="P-loop containing nucleotide triphosphate hydrolases"/>
    <property type="match status" value="1"/>
</dbReference>
<dbReference type="EMBL" id="CP111017">
    <property type="protein sequence ID" value="WAR08837.1"/>
    <property type="molecule type" value="Genomic_DNA"/>
</dbReference>
<keyword evidence="4" id="KW-1185">Reference proteome</keyword>
<proteinExistence type="predicted"/>
<dbReference type="SMART" id="SM00382">
    <property type="entry name" value="AAA"/>
    <property type="match status" value="2"/>
</dbReference>
<dbReference type="InterPro" id="IPR031248">
    <property type="entry name" value="RNF213"/>
</dbReference>
<dbReference type="PANTHER" id="PTHR22605">
    <property type="entry name" value="RZ-TYPE DOMAIN-CONTAINING PROTEIN"/>
    <property type="match status" value="1"/>
</dbReference>
<feature type="domain" description="AAA+ ATPase" evidence="2">
    <location>
        <begin position="1076"/>
        <end position="1220"/>
    </location>
</feature>
<dbReference type="InterPro" id="IPR003593">
    <property type="entry name" value="AAA+_ATPase"/>
</dbReference>
<evidence type="ECO:0000259" key="2">
    <source>
        <dbReference type="SMART" id="SM00382"/>
    </source>
</evidence>
<dbReference type="InterPro" id="IPR011704">
    <property type="entry name" value="ATPase_dyneun-rel_AAA"/>
</dbReference>
<dbReference type="Pfam" id="PF07728">
    <property type="entry name" value="AAA_5"/>
    <property type="match status" value="1"/>
</dbReference>
<sequence length="1884" mass="215065">MSERSVNAGPKELKVFIELALITAGENQMNVKKVQCLQDAVDGYASLIFDLKTNDGYTELLEKCALVWKILKQRPELPEKILDSNRQVSWFEEIQMSHGSVEVSSLIQADTINTKGTIYIGQRVINIKERGTADLVIDNVMKLSIPKLKNAELQEYSFENLQELQSKLMLIIGQENVNNENVQRFTLIFENIMRLCNVYIQLCSSGCVLFNNWNIEFLCSPEPDQPICATIEFDNVPKLTGRKSDKEGIVEIMREIARFLESCLEDWQKHIKDRRNEFPLLNFFTTDQLYCFFEDDIIDSMTKAKRKVLEIAEEQKAEKERLLANKSQSEIDAQKRLEFLKKLDEMCIEVDLAERSLAHVSNEDIVNADITNAMMWCMEERERITDFQKGNDTGSLKTTFLHSGSSLMASINEKLSHARDKRETGSAPLINSLEDLWTHFLGSISSSIKDFLSLDHLGIVLKNLQIKDERNVRRSFTPNLREGEPNLFVCQEDEVLQTCLSLYKHNDDQPLPLSDEMDIFLRRVFSGDDQKIHCLVNVEKLNYDVAELAEQYVEKHLDEQGREDKGFYKFVVICASGSEYRSNLVSSLGKYTRTRDAVDISSLQDYLLTKLENDELQDFDPAAALHRHRSTVWVVKSTRAGMGKSLYAERLTSQLATLKKRSDTDSRRITIPLQEKAVNSFAISEQLLQNTTCPERSTTNIFHLDVYPEVSVIKLPQILFEWGARRIRQPPLQSSNTELPNKSERLSMAPFSERSIFDRIVAISTQTTTPPIQNAPGFGTTAVLSNILSIEHRYDLVLKKGECQCIHEMFRILPDIVCRPPSECLQVYAGVPPNGYQQSDLLFDKEKFHSEVFQRPYRYLSKLDNKENIAFGGGCSIMATGLYEDTCKERQKCLETLIRHCGVENPSWAELHNFVWFLNTQLVDLENNQFTSASASSDLPGFGQFALRFMVHMSRNNGPHPYIFINSDRMSFTFLGFSINRRTYDLENIKTGCTIEGGSKIITRQLYDALMRNGVQLHDKFDSLNRSEKLMRLCFVMGVNVPFINGKPTPNDPDVTYELTTDNVKKMLAIYMRFRCNIPVIVMGETGCGKTRLIEFLCKLQRPLDSVIQNMIIIKIHGGTTAGAIAKKVEFAQKIAQANLTKYGQQMYTVMFFDEANTTEAIGVIKEIMCDRAIAGNKLVDCPNLKFVAACNPYRKHSEDLIEKLEKAGLGYHVDAEKTTDKLGTIPMRKLVYRVQPLPRSLLPFVWDFGQLDSVDEETYIRQMILHRLSSENIPLQKRDVAIIGRILSACQQYMRQQEDECSFVSLRDVERTLKVMAWFYETGPKCLFRMMNEHIESQQSPNEVLRPLSDMTRSLVLAIGVCYHACLTSRATFRSSIAHCFKDTFALSNDAGTIKAEIDACQFVFADNIEVADNIAKNTALKENFFMMVVCTELRIPLFIVGKPGSSKSLARIIVDDAMQGDSSKCCLFKIMKKVQMISFQCSPHSTAEGIVGVFRQCAYLQRNKDTGIFVATVVLDEIGLAEDSPRMPLKTLHALLEEGCEDEDISPHERKVGFIGISNWALDPAKMNRGLLVQRAVPDIVELKATARGICMNNEETEQLLLPIVEPLAESYLVVFQRASECLREFFGLRDFYSLIKMVNSFVEKTKKRPTWPQLLYCIKRNFGGLDRFDPVEPFQKRIAHVTFISYHKDESGEEVDNTAAGLIRACLFGDERVKVDSRYLLLLTENFGALTIIQQQLFSDKTGKERPEIIFGSSFKSDQKYTQVCMETGKTVILLNLENLYESLYDALNQYYVRFGGERFVDIGLGTHRVKCPVHIKFRLIVVAETKTVYKTFPIPLINRLEKHFLSYNTMLTDKQRKIVVQLNDWARDFVTEDRQSKGKM</sequence>
<organism evidence="3 4">
    <name type="scientific">Mya arenaria</name>
    <name type="common">Soft-shell clam</name>
    <dbReference type="NCBI Taxonomy" id="6604"/>
    <lineage>
        <taxon>Eukaryota</taxon>
        <taxon>Metazoa</taxon>
        <taxon>Spiralia</taxon>
        <taxon>Lophotrochozoa</taxon>
        <taxon>Mollusca</taxon>
        <taxon>Bivalvia</taxon>
        <taxon>Autobranchia</taxon>
        <taxon>Heteroconchia</taxon>
        <taxon>Euheterodonta</taxon>
        <taxon>Imparidentia</taxon>
        <taxon>Neoheterodontei</taxon>
        <taxon>Myida</taxon>
        <taxon>Myoidea</taxon>
        <taxon>Myidae</taxon>
        <taxon>Mya</taxon>
    </lineage>
</organism>
<keyword evidence="1" id="KW-0175">Coiled coil</keyword>
<dbReference type="PANTHER" id="PTHR22605:SF16">
    <property type="entry name" value="E3 UBIQUITIN-PROTEIN LIGASE RNF213"/>
    <property type="match status" value="1"/>
</dbReference>
<evidence type="ECO:0000256" key="1">
    <source>
        <dbReference type="SAM" id="Coils"/>
    </source>
</evidence>